<dbReference type="PANTHER" id="PTHR46289:SF19">
    <property type="entry name" value="ZINC FINGER MYM-TYPE CONTAINING 1"/>
    <property type="match status" value="1"/>
</dbReference>
<dbReference type="Proteomes" id="UP000663829">
    <property type="component" value="Unassembled WGS sequence"/>
</dbReference>
<comment type="caution">
    <text evidence="2">The sequence shown here is derived from an EMBL/GenBank/DDBJ whole genome shotgun (WGS) entry which is preliminary data.</text>
</comment>
<evidence type="ECO:0008006" key="6">
    <source>
        <dbReference type="Google" id="ProtNLM"/>
    </source>
</evidence>
<gene>
    <name evidence="2" type="ORF">GPM918_LOCUS35509</name>
    <name evidence="1" type="ORF">OVA965_LOCUS21337</name>
    <name evidence="4" type="ORF">SRO942_LOCUS36226</name>
    <name evidence="3" type="ORF">TMI583_LOCUS21978</name>
</gene>
<reference evidence="2" key="1">
    <citation type="submission" date="2021-02" db="EMBL/GenBank/DDBJ databases">
        <authorList>
            <person name="Nowell W R."/>
        </authorList>
    </citation>
    <scope>NUCLEOTIDE SEQUENCE</scope>
</reference>
<dbReference type="EMBL" id="CAJNOQ010020610">
    <property type="protein sequence ID" value="CAF1472270.1"/>
    <property type="molecule type" value="Genomic_DNA"/>
</dbReference>
<dbReference type="EMBL" id="CAJOBA010028645">
    <property type="protein sequence ID" value="CAF3946840.1"/>
    <property type="molecule type" value="Genomic_DNA"/>
</dbReference>
<evidence type="ECO:0000313" key="3">
    <source>
        <dbReference type="EMBL" id="CAF3946840.1"/>
    </source>
</evidence>
<evidence type="ECO:0000313" key="5">
    <source>
        <dbReference type="Proteomes" id="UP000663829"/>
    </source>
</evidence>
<dbReference type="SUPFAM" id="SSF53098">
    <property type="entry name" value="Ribonuclease H-like"/>
    <property type="match status" value="1"/>
</dbReference>
<dbReference type="Proteomes" id="UP000682733">
    <property type="component" value="Unassembled WGS sequence"/>
</dbReference>
<sequence>MFGNKPFGADQRFQVWDCCMPSQDMLSVFIRFVDDELKPVERFVSIKETLAKTGGALSSHILSVLEENGLDNSKLISQNYDYAKNMSGEMKGAQNQISMRLKRNIVYIPCAVHRNNTVVKHASEENTDIVTLLGRIQSIYNFFMCSSKCFTKQLKSTSTTRWNAKYESVRVVLESFNEIVEALNEIGEAKDDFDNDSRKEAKSIANNIQTDSFIVYLIFMKNLLAATNALNSELQKDDLNIITAIEILAKTVDMLTKDRNNDECLKNLIVLSEKMAEKYSVDFNEEFKLKHCVRRSPKIIDDNPQTTHVFTQTEYYSKQFRAVYDLPINEYSDVIANMTESVKSSAKLSPQLIHNVTIDDRKQIYDASLIDDPTLLFSAIALYSTDIEQCQSLSEAAASIKQKQSLPRLFQACRFLLSFPVTVASNERGFSELKLVKNRLRSTIGD</sequence>
<accession>A0A815R614</accession>
<dbReference type="EMBL" id="CAJNOK010011667">
    <property type="protein sequence ID" value="CAF1145465.1"/>
    <property type="molecule type" value="Genomic_DNA"/>
</dbReference>
<dbReference type="PANTHER" id="PTHR46289">
    <property type="entry name" value="52 KDA REPRESSOR OF THE INHIBITOR OF THE PROTEIN KINASE-LIKE PROTEIN-RELATED"/>
    <property type="match status" value="1"/>
</dbReference>
<dbReference type="Proteomes" id="UP000681722">
    <property type="component" value="Unassembled WGS sequence"/>
</dbReference>
<protein>
    <recommendedName>
        <fullName evidence="6">HAT C-terminal dimerisation domain-containing protein</fullName>
    </recommendedName>
</protein>
<dbReference type="Proteomes" id="UP000677228">
    <property type="component" value="Unassembled WGS sequence"/>
</dbReference>
<dbReference type="InterPro" id="IPR052958">
    <property type="entry name" value="IFN-induced_PKR_regulator"/>
</dbReference>
<name>A0A815R614_9BILA</name>
<dbReference type="OrthoDB" id="10023262at2759"/>
<evidence type="ECO:0000313" key="1">
    <source>
        <dbReference type="EMBL" id="CAF1145465.1"/>
    </source>
</evidence>
<dbReference type="AlphaFoldDB" id="A0A815R614"/>
<dbReference type="EMBL" id="CAJOBC010086076">
    <property type="protein sequence ID" value="CAF4339569.1"/>
    <property type="molecule type" value="Genomic_DNA"/>
</dbReference>
<keyword evidence="5" id="KW-1185">Reference proteome</keyword>
<dbReference type="InterPro" id="IPR012337">
    <property type="entry name" value="RNaseH-like_sf"/>
</dbReference>
<evidence type="ECO:0000313" key="2">
    <source>
        <dbReference type="EMBL" id="CAF1472270.1"/>
    </source>
</evidence>
<organism evidence="2 5">
    <name type="scientific">Didymodactylos carnosus</name>
    <dbReference type="NCBI Taxonomy" id="1234261"/>
    <lineage>
        <taxon>Eukaryota</taxon>
        <taxon>Metazoa</taxon>
        <taxon>Spiralia</taxon>
        <taxon>Gnathifera</taxon>
        <taxon>Rotifera</taxon>
        <taxon>Eurotatoria</taxon>
        <taxon>Bdelloidea</taxon>
        <taxon>Philodinida</taxon>
        <taxon>Philodinidae</taxon>
        <taxon>Didymodactylos</taxon>
    </lineage>
</organism>
<proteinExistence type="predicted"/>
<evidence type="ECO:0000313" key="4">
    <source>
        <dbReference type="EMBL" id="CAF4339569.1"/>
    </source>
</evidence>